<dbReference type="PANTHER" id="PTHR24292">
    <property type="entry name" value="CYTOCHROME P450"/>
    <property type="match status" value="1"/>
</dbReference>
<dbReference type="CDD" id="cd11056">
    <property type="entry name" value="CYP6-like"/>
    <property type="match status" value="1"/>
</dbReference>
<dbReference type="InterPro" id="IPR017972">
    <property type="entry name" value="Cyt_P450_CS"/>
</dbReference>
<dbReference type="PRINTS" id="PR00463">
    <property type="entry name" value="EP450I"/>
</dbReference>
<keyword evidence="16" id="KW-1185">Reference proteome</keyword>
<dbReference type="InterPro" id="IPR001128">
    <property type="entry name" value="Cyt_P450"/>
</dbReference>
<evidence type="ECO:0000256" key="14">
    <source>
        <dbReference type="RuleBase" id="RU000461"/>
    </source>
</evidence>
<dbReference type="PANTHER" id="PTHR24292:SF100">
    <property type="entry name" value="CYTOCHROME P450 6A16, ISOFORM B-RELATED"/>
    <property type="match status" value="1"/>
</dbReference>
<evidence type="ECO:0000313" key="17">
    <source>
        <dbReference type="RefSeq" id="XP_034102159.1"/>
    </source>
</evidence>
<keyword evidence="10 13" id="KW-0408">Iron</keyword>
<dbReference type="GO" id="GO:0004497">
    <property type="term" value="F:monooxygenase activity"/>
    <property type="evidence" value="ECO:0007669"/>
    <property type="project" value="UniProtKB-KW"/>
</dbReference>
<keyword evidence="11 14" id="KW-0503">Monooxygenase</keyword>
<evidence type="ECO:0000256" key="4">
    <source>
        <dbReference type="ARBA" id="ARBA00010617"/>
    </source>
</evidence>
<feature type="binding site" description="axial binding residue" evidence="13">
    <location>
        <position position="443"/>
    </location>
    <ligand>
        <name>heme</name>
        <dbReference type="ChEBI" id="CHEBI:30413"/>
    </ligand>
    <ligandPart>
        <name>Fe</name>
        <dbReference type="ChEBI" id="CHEBI:18248"/>
    </ligandPart>
</feature>
<dbReference type="PROSITE" id="PS00086">
    <property type="entry name" value="CYTOCHROME_P450"/>
    <property type="match status" value="1"/>
</dbReference>
<evidence type="ECO:0000256" key="7">
    <source>
        <dbReference type="ARBA" id="ARBA00022824"/>
    </source>
</evidence>
<feature type="transmembrane region" description="Helical" evidence="15">
    <location>
        <begin position="6"/>
        <end position="23"/>
    </location>
</feature>
<protein>
    <submittedName>
        <fullName evidence="17">Probable cytochrome P450 6a23</fullName>
    </submittedName>
</protein>
<evidence type="ECO:0000256" key="6">
    <source>
        <dbReference type="ARBA" id="ARBA00022723"/>
    </source>
</evidence>
<name>A0A6P8WFG2_DROAB</name>
<comment type="similarity">
    <text evidence="4 14">Belongs to the cytochrome P450 family.</text>
</comment>
<evidence type="ECO:0000256" key="9">
    <source>
        <dbReference type="ARBA" id="ARBA00023002"/>
    </source>
</evidence>
<dbReference type="GO" id="GO:0016705">
    <property type="term" value="F:oxidoreductase activity, acting on paired donors, with incorporation or reduction of molecular oxygen"/>
    <property type="evidence" value="ECO:0007669"/>
    <property type="project" value="InterPro"/>
</dbReference>
<dbReference type="InterPro" id="IPR002401">
    <property type="entry name" value="Cyt_P450_E_grp-I"/>
</dbReference>
<keyword evidence="7" id="KW-0256">Endoplasmic reticulum</keyword>
<dbReference type="GO" id="GO:0005789">
    <property type="term" value="C:endoplasmic reticulum membrane"/>
    <property type="evidence" value="ECO:0007669"/>
    <property type="project" value="UniProtKB-SubCell"/>
</dbReference>
<dbReference type="InterPro" id="IPR036396">
    <property type="entry name" value="Cyt_P450_sf"/>
</dbReference>
<dbReference type="FunFam" id="1.10.630.10:FF:000042">
    <property type="entry name" value="Cytochrome P450"/>
    <property type="match status" value="1"/>
</dbReference>
<keyword evidence="6 13" id="KW-0479">Metal-binding</keyword>
<dbReference type="GO" id="GO:0005506">
    <property type="term" value="F:iron ion binding"/>
    <property type="evidence" value="ECO:0007669"/>
    <property type="project" value="InterPro"/>
</dbReference>
<evidence type="ECO:0000256" key="13">
    <source>
        <dbReference type="PIRSR" id="PIRSR602401-1"/>
    </source>
</evidence>
<comment type="cofactor">
    <cofactor evidence="1 13">
        <name>heme</name>
        <dbReference type="ChEBI" id="CHEBI:30413"/>
    </cofactor>
</comment>
<dbReference type="GO" id="GO:0020037">
    <property type="term" value="F:heme binding"/>
    <property type="evidence" value="ECO:0007669"/>
    <property type="project" value="InterPro"/>
</dbReference>
<dbReference type="AlphaFoldDB" id="A0A6P8WFG2"/>
<keyword evidence="15" id="KW-0812">Transmembrane</keyword>
<evidence type="ECO:0000256" key="2">
    <source>
        <dbReference type="ARBA" id="ARBA00004174"/>
    </source>
</evidence>
<evidence type="ECO:0000313" key="16">
    <source>
        <dbReference type="Proteomes" id="UP000515160"/>
    </source>
</evidence>
<accession>A0A6P8WFG2</accession>
<evidence type="ECO:0000256" key="10">
    <source>
        <dbReference type="ARBA" id="ARBA00023004"/>
    </source>
</evidence>
<evidence type="ECO:0000256" key="5">
    <source>
        <dbReference type="ARBA" id="ARBA00022617"/>
    </source>
</evidence>
<proteinExistence type="inferred from homology"/>
<dbReference type="OrthoDB" id="2789670at2759"/>
<dbReference type="Gene3D" id="1.10.630.10">
    <property type="entry name" value="Cytochrome P450"/>
    <property type="match status" value="1"/>
</dbReference>
<dbReference type="GeneID" id="117566725"/>
<dbReference type="RefSeq" id="XP_034102159.1">
    <property type="nucleotide sequence ID" value="XM_034246268.2"/>
</dbReference>
<sequence length="499" mass="57584">MFVSIYLAAGVCISFYIWMKWRFSYLKRRGIAHEPPLPIVGNMWGWRVTQHTSQIMQRLYLKYKHLGPYVGAYFLMTPIYIITDMELLKRVLIKDFTNFDSRGLFYNEQDDPLSAHLFAVDGPKWHSLRPRMTPIFSGAKMKLMFLTVTRTAQELVKVLKERCGGAAASLEVTKLLACYTSDTIGTAIFGLECNGLRDPKAPFVQMGLNAMLKKRYDYIFCLFFPKLSLKLHLKRTPADVEAFYMGLVKDTIKYREEHNIKCNDFVGIMLEMKQKYEAGNTEEGLTLNEIAAQMYVFLVAGFETTATALSLALYELARNEHIQSQLREEIEEAIAQHSEHGELTYEALQKIKYLDQVISETLRMYPVATEHLRRTNARYEVPGHPHHYLPAGAQLIIPVYSIHHDPEYYPEPEKFQPERFSDEAIQQRPSCAFIPFGQGPRICIGMRFGRIKVAVGLIALLRNFRFSFADETPQRMQFENHSFLLHTKGGFKLRVEALQ</sequence>
<keyword evidence="8" id="KW-0492">Microsome</keyword>
<feature type="transmembrane region" description="Helical" evidence="15">
    <location>
        <begin position="66"/>
        <end position="83"/>
    </location>
</feature>
<keyword evidence="5 13" id="KW-0349">Heme</keyword>
<evidence type="ECO:0000256" key="12">
    <source>
        <dbReference type="ARBA" id="ARBA00023136"/>
    </source>
</evidence>
<dbReference type="InterPro" id="IPR050476">
    <property type="entry name" value="Insect_CytP450_Detox"/>
</dbReference>
<comment type="subcellular location">
    <subcellularLocation>
        <location evidence="3">Endoplasmic reticulum membrane</location>
        <topology evidence="3">Peripheral membrane protein</topology>
    </subcellularLocation>
    <subcellularLocation>
        <location evidence="2">Microsome membrane</location>
        <topology evidence="2">Peripheral membrane protein</topology>
    </subcellularLocation>
</comment>
<evidence type="ECO:0000256" key="8">
    <source>
        <dbReference type="ARBA" id="ARBA00022848"/>
    </source>
</evidence>
<keyword evidence="12 15" id="KW-0472">Membrane</keyword>
<keyword evidence="15" id="KW-1133">Transmembrane helix</keyword>
<dbReference type="PRINTS" id="PR00385">
    <property type="entry name" value="P450"/>
</dbReference>
<evidence type="ECO:0000256" key="1">
    <source>
        <dbReference type="ARBA" id="ARBA00001971"/>
    </source>
</evidence>
<organism evidence="16 17">
    <name type="scientific">Drosophila albomicans</name>
    <name type="common">Fruit fly</name>
    <dbReference type="NCBI Taxonomy" id="7291"/>
    <lineage>
        <taxon>Eukaryota</taxon>
        <taxon>Metazoa</taxon>
        <taxon>Ecdysozoa</taxon>
        <taxon>Arthropoda</taxon>
        <taxon>Hexapoda</taxon>
        <taxon>Insecta</taxon>
        <taxon>Pterygota</taxon>
        <taxon>Neoptera</taxon>
        <taxon>Endopterygota</taxon>
        <taxon>Diptera</taxon>
        <taxon>Brachycera</taxon>
        <taxon>Muscomorpha</taxon>
        <taxon>Ephydroidea</taxon>
        <taxon>Drosophilidae</taxon>
        <taxon>Drosophila</taxon>
    </lineage>
</organism>
<dbReference type="SUPFAM" id="SSF48264">
    <property type="entry name" value="Cytochrome P450"/>
    <property type="match status" value="1"/>
</dbReference>
<gene>
    <name evidence="17" type="primary">LOC117566725</name>
</gene>
<dbReference type="Pfam" id="PF00067">
    <property type="entry name" value="p450"/>
    <property type="match status" value="1"/>
</dbReference>
<reference evidence="17" key="1">
    <citation type="submission" date="2025-08" db="UniProtKB">
        <authorList>
            <consortium name="RefSeq"/>
        </authorList>
    </citation>
    <scope>IDENTIFICATION</scope>
    <source>
        <strain evidence="17">15112-1751.03</strain>
        <tissue evidence="17">Whole Adult</tissue>
    </source>
</reference>
<evidence type="ECO:0000256" key="15">
    <source>
        <dbReference type="SAM" id="Phobius"/>
    </source>
</evidence>
<evidence type="ECO:0000256" key="11">
    <source>
        <dbReference type="ARBA" id="ARBA00023033"/>
    </source>
</evidence>
<evidence type="ECO:0000256" key="3">
    <source>
        <dbReference type="ARBA" id="ARBA00004406"/>
    </source>
</evidence>
<dbReference type="Proteomes" id="UP000515160">
    <property type="component" value="Chromosome 3"/>
</dbReference>
<keyword evidence="9 14" id="KW-0560">Oxidoreductase</keyword>